<evidence type="ECO:0000256" key="2">
    <source>
        <dbReference type="SAM" id="Phobius"/>
    </source>
</evidence>
<feature type="transmembrane region" description="Helical" evidence="2">
    <location>
        <begin position="171"/>
        <end position="194"/>
    </location>
</feature>
<sequence>MDVWLFQGGLSVGFFVLLLPVAFAPLVARVYDRFGYAAPAPTALALLTGLYACALVAFTTFPLPQEDAGFCRSRNRFDYWQLVPGAALHDIGGALDASGLHALTGGTVLQVLFNVVFFVPLGFLVAYWARRRLVVALGLGLLVSLVIELAQGTALWGAYRCPYRVADVDDLVTNTMGAGLGWLVGRGLSFVLPYREPARRADPGPPTVRRRVTAATIDLVVWLLVSAVAQVVINAIALGTGRDVDSVGGARAVASVLVAVTLLLVVPLVRRDRASIGQACVHLALARSADEQAASDASTPAPRPARARAVVVRFVLRWLPIVAPTSGWVAVLVVCVELATVAVRPDRRTLTQVLGGSRSVTQEALGTRRSREDSGRSGMPVP</sequence>
<feature type="region of interest" description="Disordered" evidence="1">
    <location>
        <begin position="361"/>
        <end position="382"/>
    </location>
</feature>
<dbReference type="PANTHER" id="PTHR36834:SF1">
    <property type="entry name" value="INTEGRAL MEMBRANE PROTEIN"/>
    <property type="match status" value="1"/>
</dbReference>
<feature type="transmembrane region" description="Helical" evidence="2">
    <location>
        <begin position="136"/>
        <end position="159"/>
    </location>
</feature>
<feature type="transmembrane region" description="Helical" evidence="2">
    <location>
        <begin position="12"/>
        <end position="31"/>
    </location>
</feature>
<dbReference type="AlphaFoldDB" id="A0A077LXR3"/>
<dbReference type="STRING" id="1194083.BN12_1470015"/>
<dbReference type="EMBL" id="CAJB01000054">
    <property type="protein sequence ID" value="CCH76789.1"/>
    <property type="molecule type" value="Genomic_DNA"/>
</dbReference>
<dbReference type="RefSeq" id="WP_157635509.1">
    <property type="nucleotide sequence ID" value="NZ_HF570958.1"/>
</dbReference>
<keyword evidence="2" id="KW-1133">Transmembrane helix</keyword>
<organism evidence="4 5">
    <name type="scientific">Nostocoides japonicum T1-X7</name>
    <dbReference type="NCBI Taxonomy" id="1194083"/>
    <lineage>
        <taxon>Bacteria</taxon>
        <taxon>Bacillati</taxon>
        <taxon>Actinomycetota</taxon>
        <taxon>Actinomycetes</taxon>
        <taxon>Micrococcales</taxon>
        <taxon>Intrasporangiaceae</taxon>
        <taxon>Nostocoides</taxon>
    </lineage>
</organism>
<dbReference type="InterPro" id="IPR006976">
    <property type="entry name" value="VanZ-like"/>
</dbReference>
<comment type="caution">
    <text evidence="4">The sequence shown here is derived from an EMBL/GenBank/DDBJ whole genome shotgun (WGS) entry which is preliminary data.</text>
</comment>
<name>A0A077LXR3_9MICO</name>
<dbReference type="PANTHER" id="PTHR36834">
    <property type="entry name" value="MEMBRANE PROTEIN-RELATED"/>
    <property type="match status" value="1"/>
</dbReference>
<feature type="transmembrane region" description="Helical" evidence="2">
    <location>
        <begin position="249"/>
        <end position="269"/>
    </location>
</feature>
<feature type="domain" description="VanZ-like" evidence="3">
    <location>
        <begin position="50"/>
        <end position="184"/>
    </location>
</feature>
<proteinExistence type="predicted"/>
<gene>
    <name evidence="4" type="ORF">BN12_1470015</name>
</gene>
<reference evidence="4 5" key="1">
    <citation type="journal article" date="2013" name="ISME J.">
        <title>A metabolic model for members of the genus Tetrasphaera involved in enhanced biological phosphorus removal.</title>
        <authorList>
            <person name="Kristiansen R."/>
            <person name="Nguyen H.T.T."/>
            <person name="Saunders A.M."/>
            <person name="Nielsen J.L."/>
            <person name="Wimmer R."/>
            <person name="Le V.Q."/>
            <person name="McIlroy S.J."/>
            <person name="Petrovski S."/>
            <person name="Seviour R.J."/>
            <person name="Calteau A."/>
            <person name="Nielsen K.L."/>
            <person name="Nielsen P.H."/>
        </authorList>
    </citation>
    <scope>NUCLEOTIDE SEQUENCE [LARGE SCALE GENOMIC DNA]</scope>
    <source>
        <strain evidence="4 5">T1-X7</strain>
    </source>
</reference>
<dbReference type="InterPro" id="IPR053150">
    <property type="entry name" value="Teicoplanin_resist-assoc"/>
</dbReference>
<feature type="transmembrane region" description="Helical" evidence="2">
    <location>
        <begin position="43"/>
        <end position="63"/>
    </location>
</feature>
<feature type="transmembrane region" description="Helical" evidence="2">
    <location>
        <begin position="108"/>
        <end position="129"/>
    </location>
</feature>
<feature type="transmembrane region" description="Helical" evidence="2">
    <location>
        <begin position="215"/>
        <end position="237"/>
    </location>
</feature>
<accession>A0A077LXR3</accession>
<keyword evidence="2" id="KW-0472">Membrane</keyword>
<protein>
    <recommendedName>
        <fullName evidence="3">VanZ-like domain-containing protein</fullName>
    </recommendedName>
</protein>
<evidence type="ECO:0000313" key="5">
    <source>
        <dbReference type="Proteomes" id="UP000035721"/>
    </source>
</evidence>
<evidence type="ECO:0000313" key="4">
    <source>
        <dbReference type="EMBL" id="CCH76789.1"/>
    </source>
</evidence>
<evidence type="ECO:0000259" key="3">
    <source>
        <dbReference type="Pfam" id="PF04892"/>
    </source>
</evidence>
<dbReference type="Pfam" id="PF04892">
    <property type="entry name" value="VanZ"/>
    <property type="match status" value="1"/>
</dbReference>
<keyword evidence="2" id="KW-0812">Transmembrane</keyword>
<dbReference type="OrthoDB" id="4822551at2"/>
<evidence type="ECO:0000256" key="1">
    <source>
        <dbReference type="SAM" id="MobiDB-lite"/>
    </source>
</evidence>
<dbReference type="Proteomes" id="UP000035721">
    <property type="component" value="Unassembled WGS sequence"/>
</dbReference>
<keyword evidence="5" id="KW-1185">Reference proteome</keyword>